<dbReference type="InterPro" id="IPR051050">
    <property type="entry name" value="Lipid_II_flippase_MurJ/MviN"/>
</dbReference>
<feature type="transmembrane region" description="Helical" evidence="8">
    <location>
        <begin position="408"/>
        <end position="428"/>
    </location>
</feature>
<dbReference type="InterPro" id="IPR004268">
    <property type="entry name" value="MurJ"/>
</dbReference>
<keyword evidence="10" id="KW-1185">Reference proteome</keyword>
<evidence type="ECO:0000313" key="10">
    <source>
        <dbReference type="Proteomes" id="UP000192359"/>
    </source>
</evidence>
<feature type="transmembrane region" description="Helical" evidence="8">
    <location>
        <begin position="84"/>
        <end position="112"/>
    </location>
</feature>
<keyword evidence="6 8" id="KW-1133">Transmembrane helix</keyword>
<dbReference type="Pfam" id="PF03023">
    <property type="entry name" value="MurJ"/>
    <property type="match status" value="1"/>
</dbReference>
<dbReference type="GO" id="GO:0015648">
    <property type="term" value="F:lipid-linked peptidoglycan transporter activity"/>
    <property type="evidence" value="ECO:0007669"/>
    <property type="project" value="TreeGrafter"/>
</dbReference>
<feature type="transmembrane region" description="Helical" evidence="8">
    <location>
        <begin position="124"/>
        <end position="146"/>
    </location>
</feature>
<feature type="transmembrane region" description="Helical" evidence="8">
    <location>
        <begin position="339"/>
        <end position="363"/>
    </location>
</feature>
<keyword evidence="5" id="KW-0573">Peptidoglycan synthesis</keyword>
<dbReference type="NCBIfam" id="TIGR01695">
    <property type="entry name" value="murJ_mviN"/>
    <property type="match status" value="1"/>
</dbReference>
<feature type="transmembrane region" description="Helical" evidence="8">
    <location>
        <begin position="479"/>
        <end position="500"/>
    </location>
</feature>
<feature type="transmembrane region" description="Helical" evidence="8">
    <location>
        <begin position="158"/>
        <end position="181"/>
    </location>
</feature>
<dbReference type="EMBL" id="LXWF01000001">
    <property type="protein sequence ID" value="ORC25102.1"/>
    <property type="molecule type" value="Genomic_DNA"/>
</dbReference>
<dbReference type="OrthoDB" id="9786339at2"/>
<proteinExistence type="predicted"/>
<evidence type="ECO:0000256" key="8">
    <source>
        <dbReference type="SAM" id="Phobius"/>
    </source>
</evidence>
<feature type="transmembrane region" description="Helical" evidence="8">
    <location>
        <begin position="434"/>
        <end position="458"/>
    </location>
</feature>
<dbReference type="PANTHER" id="PTHR47019">
    <property type="entry name" value="LIPID II FLIPPASE MURJ"/>
    <property type="match status" value="1"/>
</dbReference>
<evidence type="ECO:0000256" key="7">
    <source>
        <dbReference type="ARBA" id="ARBA00023136"/>
    </source>
</evidence>
<keyword evidence="2" id="KW-1003">Cell membrane</keyword>
<sequence length="560" mass="59679">MARSGAFSSAIMAAGTLVSRVLGFVKTFLITVALGSTTTVGDIFETANTLPNLIYVLVAGGIFSAVLVPQIIKAAQHDDGGSDYVSRLMTLAIGSIAVVTAVVLLFSWPIILVMGSKWTPEQQHFGWIFALWCLPQIFFYGLYTVLGQVLNARGAFGWHMWAPVLNNVVAITALVLFIFVFGSQDVTTNPPFHNLDSWTSAQTVLLAGSATLGVSLQALILFIPLRKVGLRLRPKFGWRGIGLGKAAHLAGWTLATAIVSNLAFLYLAKIAADVIGAREDFLALGVQIPGVQALNYSSMLYSLPHGVIGLSIATVLFNRMSAASQNNDRNTVAAALSSGLRTASIATIFCAVALIVFAGPIGMIFGGGSQQAGAVLGQTIAVIALGGPFLTIAFMMGRVFYSQEDARTPFYIQLYSAIIIAALGFAASRLPPEYVIYGLAFTYAAQNMLAVCLSHRILARRMGDYGIRRLISTHARVSFAAMSAGAVGAVALYLMGGYSFDGFAWATRVTAFITVLAGGIIMGIAYYAALMLFRVRELDTLLNPILTKLGARRPAPRHRG</sequence>
<evidence type="ECO:0000313" key="9">
    <source>
        <dbReference type="EMBL" id="ORC25102.1"/>
    </source>
</evidence>
<feature type="transmembrane region" description="Helical" evidence="8">
    <location>
        <begin position="201"/>
        <end position="225"/>
    </location>
</feature>
<feature type="transmembrane region" description="Helical" evidence="8">
    <location>
        <begin position="246"/>
        <end position="268"/>
    </location>
</feature>
<feature type="transmembrane region" description="Helical" evidence="8">
    <location>
        <begin position="512"/>
        <end position="533"/>
    </location>
</feature>
<name>A0A1Y1RSL4_9MICC</name>
<evidence type="ECO:0000256" key="4">
    <source>
        <dbReference type="ARBA" id="ARBA00022960"/>
    </source>
</evidence>
<gene>
    <name evidence="9" type="ORF">A7979_08830</name>
</gene>
<evidence type="ECO:0000256" key="6">
    <source>
        <dbReference type="ARBA" id="ARBA00022989"/>
    </source>
</evidence>
<reference evidence="9 10" key="1">
    <citation type="submission" date="2016-05" db="EMBL/GenBank/DDBJ databases">
        <title>Draft genome sequence of a porcine commensal Rothia nasimurium.</title>
        <authorList>
            <person name="Gaiser R.A."/>
            <person name="Van Baarlen P."/>
            <person name="Wells J.M."/>
        </authorList>
    </citation>
    <scope>NUCLEOTIDE SEQUENCE [LARGE SCALE GENOMIC DNA]</scope>
    <source>
        <strain evidence="9 10">PT-32</strain>
    </source>
</reference>
<accession>A0A1Y1RSL4</accession>
<feature type="transmembrane region" description="Helical" evidence="8">
    <location>
        <begin position="375"/>
        <end position="396"/>
    </location>
</feature>
<dbReference type="AlphaFoldDB" id="A0A1Y1RSL4"/>
<keyword evidence="7 8" id="KW-0472">Membrane</keyword>
<dbReference type="GO" id="GO:0009252">
    <property type="term" value="P:peptidoglycan biosynthetic process"/>
    <property type="evidence" value="ECO:0007669"/>
    <property type="project" value="UniProtKB-KW"/>
</dbReference>
<organism evidence="9 10">
    <name type="scientific">Rothia nasimurium</name>
    <dbReference type="NCBI Taxonomy" id="85336"/>
    <lineage>
        <taxon>Bacteria</taxon>
        <taxon>Bacillati</taxon>
        <taxon>Actinomycetota</taxon>
        <taxon>Actinomycetes</taxon>
        <taxon>Micrococcales</taxon>
        <taxon>Micrococcaceae</taxon>
        <taxon>Rothia</taxon>
    </lineage>
</organism>
<dbReference type="RefSeq" id="WP_083090564.1">
    <property type="nucleotide sequence ID" value="NZ_LXWF01000001.1"/>
</dbReference>
<feature type="transmembrane region" description="Helical" evidence="8">
    <location>
        <begin position="53"/>
        <end position="72"/>
    </location>
</feature>
<dbReference type="GO" id="GO:0034204">
    <property type="term" value="P:lipid translocation"/>
    <property type="evidence" value="ECO:0007669"/>
    <property type="project" value="TreeGrafter"/>
</dbReference>
<keyword evidence="4" id="KW-0133">Cell shape</keyword>
<dbReference type="Proteomes" id="UP000192359">
    <property type="component" value="Unassembled WGS sequence"/>
</dbReference>
<dbReference type="PANTHER" id="PTHR47019:SF1">
    <property type="entry name" value="LIPID II FLIPPASE MURJ"/>
    <property type="match status" value="1"/>
</dbReference>
<evidence type="ECO:0000256" key="5">
    <source>
        <dbReference type="ARBA" id="ARBA00022984"/>
    </source>
</evidence>
<evidence type="ECO:0000256" key="1">
    <source>
        <dbReference type="ARBA" id="ARBA00004651"/>
    </source>
</evidence>
<dbReference type="GO" id="GO:0005886">
    <property type="term" value="C:plasma membrane"/>
    <property type="evidence" value="ECO:0007669"/>
    <property type="project" value="UniProtKB-SubCell"/>
</dbReference>
<evidence type="ECO:0000256" key="2">
    <source>
        <dbReference type="ARBA" id="ARBA00022475"/>
    </source>
</evidence>
<dbReference type="GO" id="GO:0008360">
    <property type="term" value="P:regulation of cell shape"/>
    <property type="evidence" value="ECO:0007669"/>
    <property type="project" value="UniProtKB-KW"/>
</dbReference>
<comment type="subcellular location">
    <subcellularLocation>
        <location evidence="1">Cell membrane</location>
        <topology evidence="1">Multi-pass membrane protein</topology>
    </subcellularLocation>
</comment>
<feature type="transmembrane region" description="Helical" evidence="8">
    <location>
        <begin position="299"/>
        <end position="318"/>
    </location>
</feature>
<evidence type="ECO:0000256" key="3">
    <source>
        <dbReference type="ARBA" id="ARBA00022692"/>
    </source>
</evidence>
<comment type="caution">
    <text evidence="9">The sequence shown here is derived from an EMBL/GenBank/DDBJ whole genome shotgun (WGS) entry which is preliminary data.</text>
</comment>
<keyword evidence="3 8" id="KW-0812">Transmembrane</keyword>
<dbReference type="PRINTS" id="PR01806">
    <property type="entry name" value="VIRFACTRMVIN"/>
</dbReference>
<protein>
    <submittedName>
        <fullName evidence="9">Murein biosynthesis integral membrane protein MurJ</fullName>
    </submittedName>
</protein>